<feature type="domain" description="FH2" evidence="1">
    <location>
        <begin position="1"/>
        <end position="181"/>
    </location>
</feature>
<dbReference type="InterPro" id="IPR015425">
    <property type="entry name" value="FH2_Formin"/>
</dbReference>
<sequence length="181" mass="19798">MEARSSQELRKVLAIILRVGNYVNHGSGGTGACAFSIETLATTRSFKVGNMSMLQFLCVTLRRANPNFVDELSQSLRHVPAAAREKSVDLQSSIHAFLHEVEFAQKEVSAQPASEGAATLLTNLSSETADIQDASGKAFRACKDLLQFFCTAEEPYECFFLHLSDFVASFRKAWKDGLAAS</sequence>
<dbReference type="Pfam" id="PF02181">
    <property type="entry name" value="FH2"/>
    <property type="match status" value="1"/>
</dbReference>
<organism evidence="2 3">
    <name type="scientific">Symbiodinium natans</name>
    <dbReference type="NCBI Taxonomy" id="878477"/>
    <lineage>
        <taxon>Eukaryota</taxon>
        <taxon>Sar</taxon>
        <taxon>Alveolata</taxon>
        <taxon>Dinophyceae</taxon>
        <taxon>Suessiales</taxon>
        <taxon>Symbiodiniaceae</taxon>
        <taxon>Symbiodinium</taxon>
    </lineage>
</organism>
<evidence type="ECO:0000313" key="3">
    <source>
        <dbReference type="Proteomes" id="UP000604046"/>
    </source>
</evidence>
<dbReference type="EMBL" id="CAJNDS010001449">
    <property type="protein sequence ID" value="CAE7260762.1"/>
    <property type="molecule type" value="Genomic_DNA"/>
</dbReference>
<evidence type="ECO:0000259" key="1">
    <source>
        <dbReference type="PROSITE" id="PS51444"/>
    </source>
</evidence>
<protein>
    <submittedName>
        <fullName evidence="2">DAAM2 protein</fullName>
    </submittedName>
</protein>
<name>A0A812M898_9DINO</name>
<accession>A0A812M898</accession>
<dbReference type="PROSITE" id="PS51257">
    <property type="entry name" value="PROKAR_LIPOPROTEIN"/>
    <property type="match status" value="1"/>
</dbReference>
<evidence type="ECO:0000313" key="2">
    <source>
        <dbReference type="EMBL" id="CAE7260762.1"/>
    </source>
</evidence>
<dbReference type="PANTHER" id="PTHR45691:SF6">
    <property type="entry name" value="PROTEIN DIAPHANOUS"/>
    <property type="match status" value="1"/>
</dbReference>
<dbReference type="PROSITE" id="PS51444">
    <property type="entry name" value="FH2"/>
    <property type="match status" value="1"/>
</dbReference>
<dbReference type="SUPFAM" id="SSF101447">
    <property type="entry name" value="Formin homology 2 domain (FH2 domain)"/>
    <property type="match status" value="1"/>
</dbReference>
<dbReference type="PANTHER" id="PTHR45691">
    <property type="entry name" value="PROTEIN DIAPHANOUS"/>
    <property type="match status" value="1"/>
</dbReference>
<dbReference type="GO" id="GO:0030041">
    <property type="term" value="P:actin filament polymerization"/>
    <property type="evidence" value="ECO:0007669"/>
    <property type="project" value="TreeGrafter"/>
</dbReference>
<dbReference type="InterPro" id="IPR042201">
    <property type="entry name" value="FH2_Formin_sf"/>
</dbReference>
<dbReference type="Proteomes" id="UP000604046">
    <property type="component" value="Unassembled WGS sequence"/>
</dbReference>
<dbReference type="GO" id="GO:0005884">
    <property type="term" value="C:actin filament"/>
    <property type="evidence" value="ECO:0007669"/>
    <property type="project" value="TreeGrafter"/>
</dbReference>
<keyword evidence="3" id="KW-1185">Reference proteome</keyword>
<dbReference type="Gene3D" id="1.20.58.2220">
    <property type="entry name" value="Formin, FH2 domain"/>
    <property type="match status" value="1"/>
</dbReference>
<comment type="caution">
    <text evidence="2">The sequence shown here is derived from an EMBL/GenBank/DDBJ whole genome shotgun (WGS) entry which is preliminary data.</text>
</comment>
<proteinExistence type="predicted"/>
<gene>
    <name evidence="2" type="primary">DAAM2</name>
    <name evidence="2" type="ORF">SNAT2548_LOCUS13635</name>
</gene>
<dbReference type="AlphaFoldDB" id="A0A812M898"/>
<reference evidence="2" key="1">
    <citation type="submission" date="2021-02" db="EMBL/GenBank/DDBJ databases">
        <authorList>
            <person name="Dougan E. K."/>
            <person name="Rhodes N."/>
            <person name="Thang M."/>
            <person name="Chan C."/>
        </authorList>
    </citation>
    <scope>NUCLEOTIDE SEQUENCE</scope>
</reference>
<dbReference type="OrthoDB" id="1668162at2759"/>
<dbReference type="InterPro" id="IPR051412">
    <property type="entry name" value="Formin_Homology_Diaphanous_sf"/>
</dbReference>